<dbReference type="PROSITE" id="PS50932">
    <property type="entry name" value="HTH_LACI_2"/>
    <property type="match status" value="1"/>
</dbReference>
<reference evidence="5 6" key="1">
    <citation type="submission" date="2020-12" db="EMBL/GenBank/DDBJ databases">
        <title>Microbacterium sp. HY060.</title>
        <authorList>
            <person name="Zhou J."/>
        </authorList>
    </citation>
    <scope>NUCLEOTIDE SEQUENCE [LARGE SCALE GENOMIC DNA]</scope>
    <source>
        <strain evidence="5 6">HY60</strain>
    </source>
</reference>
<keyword evidence="3" id="KW-0804">Transcription</keyword>
<evidence type="ECO:0000256" key="3">
    <source>
        <dbReference type="ARBA" id="ARBA00023163"/>
    </source>
</evidence>
<keyword evidence="6" id="KW-1185">Reference proteome</keyword>
<dbReference type="CDD" id="cd01574">
    <property type="entry name" value="PBP1_LacI"/>
    <property type="match status" value="1"/>
</dbReference>
<dbReference type="CDD" id="cd01392">
    <property type="entry name" value="HTH_LacI"/>
    <property type="match status" value="1"/>
</dbReference>
<evidence type="ECO:0000259" key="4">
    <source>
        <dbReference type="PROSITE" id="PS50932"/>
    </source>
</evidence>
<keyword evidence="1" id="KW-0805">Transcription regulation</keyword>
<evidence type="ECO:0000313" key="6">
    <source>
        <dbReference type="Proteomes" id="UP000662814"/>
    </source>
</evidence>
<dbReference type="InterPro" id="IPR010982">
    <property type="entry name" value="Lambda_DNA-bd_dom_sf"/>
</dbReference>
<dbReference type="Proteomes" id="UP000662814">
    <property type="component" value="Chromosome"/>
</dbReference>
<dbReference type="PRINTS" id="PR00036">
    <property type="entry name" value="HTHLACI"/>
</dbReference>
<dbReference type="SUPFAM" id="SSF53822">
    <property type="entry name" value="Periplasmic binding protein-like I"/>
    <property type="match status" value="1"/>
</dbReference>
<dbReference type="Pfam" id="PF13377">
    <property type="entry name" value="Peripla_BP_3"/>
    <property type="match status" value="1"/>
</dbReference>
<dbReference type="PANTHER" id="PTHR30146">
    <property type="entry name" value="LACI-RELATED TRANSCRIPTIONAL REPRESSOR"/>
    <property type="match status" value="1"/>
</dbReference>
<evidence type="ECO:0000313" key="5">
    <source>
        <dbReference type="EMBL" id="QPZ39081.1"/>
    </source>
</evidence>
<dbReference type="GO" id="GO:0003677">
    <property type="term" value="F:DNA binding"/>
    <property type="evidence" value="ECO:0007669"/>
    <property type="project" value="UniProtKB-KW"/>
</dbReference>
<feature type="domain" description="HTH lacI-type" evidence="4">
    <location>
        <begin position="11"/>
        <end position="65"/>
    </location>
</feature>
<dbReference type="InterPro" id="IPR000843">
    <property type="entry name" value="HTH_LacI"/>
</dbReference>
<sequence length="337" mass="36759">MSTSDARGRLPNMRDVAKAAGVSHQTVSRVINDHPSLRDETKRRVLEVMAELNYRPNRAARALVTSKSHTIGVLASHRSEYGPATMIEGVENAAKDRGYFASTVNLSGSDDSAIRAGLDHLMNQAVDGIVLVAPQVRVFDAMSLLQLDVPFVSVHQRDVADRHVIAVDQVAGARLATRHLIAQGHRRIAHLAGPQEWIEAEARTRGYLDEMAQNGLVAENPIIGDWSSDFGYRSGSELFAEGSVTAVVSGNDQMALGLIHALRERGLDVPGDISIVGFDDIPEARHFWPPLTTVRQDFTELGRRAVSRLLDSVGELITEPIEPRLIIRASTAPLAHN</sequence>
<dbReference type="InterPro" id="IPR046335">
    <property type="entry name" value="LacI/GalR-like_sensor"/>
</dbReference>
<protein>
    <submittedName>
        <fullName evidence="5">LacI family DNA-binding transcriptional regulator</fullName>
    </submittedName>
</protein>
<dbReference type="PROSITE" id="PS00356">
    <property type="entry name" value="HTH_LACI_1"/>
    <property type="match status" value="1"/>
</dbReference>
<dbReference type="EMBL" id="CP061169">
    <property type="protein sequence ID" value="QPZ39081.1"/>
    <property type="molecule type" value="Genomic_DNA"/>
</dbReference>
<name>A0ABX6YK04_9MICO</name>
<organism evidence="5 6">
    <name type="scientific">Paramicrobacterium chengjingii</name>
    <dbReference type="NCBI Taxonomy" id="2769067"/>
    <lineage>
        <taxon>Bacteria</taxon>
        <taxon>Bacillati</taxon>
        <taxon>Actinomycetota</taxon>
        <taxon>Actinomycetes</taxon>
        <taxon>Micrococcales</taxon>
        <taxon>Microbacteriaceae</taxon>
        <taxon>Paramicrobacterium</taxon>
    </lineage>
</organism>
<proteinExistence type="predicted"/>
<dbReference type="RefSeq" id="WP_166984795.1">
    <property type="nucleotide sequence ID" value="NZ_CP061169.1"/>
</dbReference>
<dbReference type="SMART" id="SM00354">
    <property type="entry name" value="HTH_LACI"/>
    <property type="match status" value="1"/>
</dbReference>
<dbReference type="Pfam" id="PF00356">
    <property type="entry name" value="LacI"/>
    <property type="match status" value="1"/>
</dbReference>
<dbReference type="Gene3D" id="1.10.260.40">
    <property type="entry name" value="lambda repressor-like DNA-binding domains"/>
    <property type="match status" value="1"/>
</dbReference>
<dbReference type="Gene3D" id="3.40.50.2300">
    <property type="match status" value="2"/>
</dbReference>
<dbReference type="SUPFAM" id="SSF47413">
    <property type="entry name" value="lambda repressor-like DNA-binding domains"/>
    <property type="match status" value="1"/>
</dbReference>
<evidence type="ECO:0000256" key="2">
    <source>
        <dbReference type="ARBA" id="ARBA00023125"/>
    </source>
</evidence>
<gene>
    <name evidence="5" type="ORF">HCR76_03075</name>
</gene>
<dbReference type="PANTHER" id="PTHR30146:SF109">
    <property type="entry name" value="HTH-TYPE TRANSCRIPTIONAL REGULATOR GALS"/>
    <property type="match status" value="1"/>
</dbReference>
<keyword evidence="2 5" id="KW-0238">DNA-binding</keyword>
<dbReference type="InterPro" id="IPR028082">
    <property type="entry name" value="Peripla_BP_I"/>
</dbReference>
<evidence type="ECO:0000256" key="1">
    <source>
        <dbReference type="ARBA" id="ARBA00023015"/>
    </source>
</evidence>
<accession>A0ABX6YK04</accession>